<gene>
    <name evidence="2" type="ORF">NCTC13443_04530</name>
</gene>
<organism evidence="2 3">
    <name type="scientific">Klebsiella pneumoniae</name>
    <dbReference type="NCBI Taxonomy" id="573"/>
    <lineage>
        <taxon>Bacteria</taxon>
        <taxon>Pseudomonadati</taxon>
        <taxon>Pseudomonadota</taxon>
        <taxon>Gammaproteobacteria</taxon>
        <taxon>Enterobacterales</taxon>
        <taxon>Enterobacteriaceae</taxon>
        <taxon>Klebsiella/Raoultella group</taxon>
        <taxon>Klebsiella</taxon>
        <taxon>Klebsiella pneumoniae complex</taxon>
    </lineage>
</organism>
<feature type="transmembrane region" description="Helical" evidence="1">
    <location>
        <begin position="40"/>
        <end position="58"/>
    </location>
</feature>
<evidence type="ECO:0000313" key="3">
    <source>
        <dbReference type="Proteomes" id="UP000255518"/>
    </source>
</evidence>
<accession>A0A377V5T7</accession>
<sequence length="92" mass="9861">MAIVGVVIKAGFSFAIIVMLLVALMTGLVGGLRPTQILQALYHGCGRLVWMFILYWLYNPILELMDGLHAYQGLLGVYPTAAGGDLPGLAVL</sequence>
<dbReference type="Proteomes" id="UP000255518">
    <property type="component" value="Unassembled WGS sequence"/>
</dbReference>
<keyword evidence="1" id="KW-1133">Transmembrane helix</keyword>
<keyword evidence="1" id="KW-0812">Transmembrane</keyword>
<evidence type="ECO:0000313" key="2">
    <source>
        <dbReference type="EMBL" id="STT04408.1"/>
    </source>
</evidence>
<name>A0A377V5T7_KLEPN</name>
<reference evidence="2 3" key="1">
    <citation type="submission" date="2018-06" db="EMBL/GenBank/DDBJ databases">
        <authorList>
            <consortium name="Pathogen Informatics"/>
            <person name="Doyle S."/>
        </authorList>
    </citation>
    <scope>NUCLEOTIDE SEQUENCE [LARGE SCALE GENOMIC DNA]</scope>
    <source>
        <strain evidence="2 3">NCTC13443</strain>
    </source>
</reference>
<dbReference type="AlphaFoldDB" id="A0A377V5T7"/>
<evidence type="ECO:0000256" key="1">
    <source>
        <dbReference type="SAM" id="Phobius"/>
    </source>
</evidence>
<protein>
    <submittedName>
        <fullName evidence="2">Citrate transporter family protein</fullName>
    </submittedName>
</protein>
<proteinExistence type="predicted"/>
<feature type="transmembrane region" description="Helical" evidence="1">
    <location>
        <begin position="6"/>
        <end position="28"/>
    </location>
</feature>
<dbReference type="EMBL" id="UGKT01000001">
    <property type="protein sequence ID" value="STT04408.1"/>
    <property type="molecule type" value="Genomic_DNA"/>
</dbReference>
<keyword evidence="1" id="KW-0472">Membrane</keyword>